<evidence type="ECO:0000256" key="1">
    <source>
        <dbReference type="ARBA" id="ARBA00005250"/>
    </source>
</evidence>
<sequence>MYFVDEHPAASQQRICRARRCIAAAAGVALAFVAAALPAPAVRAATGAPAPLPVVEVAEGIFVHTGVHAQMNAENGGDISNIGFIIGDEAVAVIDTGGSTEMGRRLLAAVRAHTALPVRYVINTHMHPDHVFGNAAFRDVGAEVVGHRNLGAALAARGDFYLGANSEALGAARIAEVEIIPPTLTVEDKVTLDLGGRQLVLEAWPVAHTDNDLTVLDARTRTLFAGDLLFVQHLPSVDGSLLGWLRVLDELERRDLRQIVPGHGPAAVPADGAFGAERRYFETLAADLRAAIADGIPLSRAVTTAGRAESGRWELFDDFNVRNATAAYAELEWE</sequence>
<dbReference type="PANTHER" id="PTHR42951">
    <property type="entry name" value="METALLO-BETA-LACTAMASE DOMAIN-CONTAINING"/>
    <property type="match status" value="1"/>
</dbReference>
<keyword evidence="5" id="KW-1185">Reference proteome</keyword>
<dbReference type="Pfam" id="PF00753">
    <property type="entry name" value="Lactamase_B"/>
    <property type="match status" value="1"/>
</dbReference>
<dbReference type="PANTHER" id="PTHR42951:SF4">
    <property type="entry name" value="ACYL-COENZYME A THIOESTERASE MBLAC2"/>
    <property type="match status" value="1"/>
</dbReference>
<feature type="domain" description="Metallo-beta-lactamase" evidence="3">
    <location>
        <begin position="79"/>
        <end position="263"/>
    </location>
</feature>
<feature type="chain" id="PRO_5036714283" evidence="2">
    <location>
        <begin position="45"/>
        <end position="334"/>
    </location>
</feature>
<dbReference type="Proteomes" id="UP000631694">
    <property type="component" value="Unassembled WGS sequence"/>
</dbReference>
<dbReference type="SMART" id="SM00849">
    <property type="entry name" value="Lactamase_B"/>
    <property type="match status" value="1"/>
</dbReference>
<evidence type="ECO:0000313" key="4">
    <source>
        <dbReference type="EMBL" id="MBH0236982.1"/>
    </source>
</evidence>
<dbReference type="InterPro" id="IPR030829">
    <property type="entry name" value="SoxH-rel_PQQ_2"/>
</dbReference>
<name>A0A931HZJ2_9HYPH</name>
<organism evidence="4 5">
    <name type="scientific">Methylobrevis albus</name>
    <dbReference type="NCBI Taxonomy" id="2793297"/>
    <lineage>
        <taxon>Bacteria</taxon>
        <taxon>Pseudomonadati</taxon>
        <taxon>Pseudomonadota</taxon>
        <taxon>Alphaproteobacteria</taxon>
        <taxon>Hyphomicrobiales</taxon>
        <taxon>Pleomorphomonadaceae</taxon>
        <taxon>Methylobrevis</taxon>
    </lineage>
</organism>
<protein>
    <submittedName>
        <fullName evidence="4">Quinoprotein relay system zinc metallohydrolase 2</fullName>
    </submittedName>
</protein>
<evidence type="ECO:0000259" key="3">
    <source>
        <dbReference type="SMART" id="SM00849"/>
    </source>
</evidence>
<feature type="signal peptide" evidence="2">
    <location>
        <begin position="1"/>
        <end position="44"/>
    </location>
</feature>
<dbReference type="CDD" id="cd16282">
    <property type="entry name" value="metallo-hydrolase-like_MBL-fold"/>
    <property type="match status" value="1"/>
</dbReference>
<comment type="caution">
    <text evidence="4">The sequence shown here is derived from an EMBL/GenBank/DDBJ whole genome shotgun (WGS) entry which is preliminary data.</text>
</comment>
<dbReference type="GO" id="GO:0017001">
    <property type="term" value="P:antibiotic catabolic process"/>
    <property type="evidence" value="ECO:0007669"/>
    <property type="project" value="UniProtKB-ARBA"/>
</dbReference>
<evidence type="ECO:0000256" key="2">
    <source>
        <dbReference type="SAM" id="SignalP"/>
    </source>
</evidence>
<proteinExistence type="inferred from homology"/>
<comment type="similarity">
    <text evidence="1">Belongs to the metallo-beta-lactamase superfamily. Class-B beta-lactamase family.</text>
</comment>
<dbReference type="RefSeq" id="WP_197310061.1">
    <property type="nucleotide sequence ID" value="NZ_JADZLT010000040.1"/>
</dbReference>
<dbReference type="EMBL" id="JADZLT010000040">
    <property type="protein sequence ID" value="MBH0236982.1"/>
    <property type="molecule type" value="Genomic_DNA"/>
</dbReference>
<dbReference type="Gene3D" id="3.60.15.10">
    <property type="entry name" value="Ribonuclease Z/Hydroxyacylglutathione hydrolase-like"/>
    <property type="match status" value="1"/>
</dbReference>
<dbReference type="AlphaFoldDB" id="A0A931HZJ2"/>
<evidence type="ECO:0000313" key="5">
    <source>
        <dbReference type="Proteomes" id="UP000631694"/>
    </source>
</evidence>
<accession>A0A931HZJ2</accession>
<dbReference type="NCBIfam" id="TIGR04559">
    <property type="entry name" value="SoxH_rel_PQQ_2"/>
    <property type="match status" value="1"/>
</dbReference>
<gene>
    <name evidence="4" type="ORF">I5731_04025</name>
</gene>
<reference evidence="4" key="1">
    <citation type="submission" date="2020-12" db="EMBL/GenBank/DDBJ databases">
        <title>Methylobrevis albus sp. nov., isolated from fresh water lack sediment.</title>
        <authorList>
            <person name="Zou Q."/>
        </authorList>
    </citation>
    <scope>NUCLEOTIDE SEQUENCE</scope>
    <source>
        <strain evidence="4">L22</strain>
    </source>
</reference>
<dbReference type="InterPro" id="IPR001279">
    <property type="entry name" value="Metallo-B-lactamas"/>
</dbReference>
<dbReference type="InterPro" id="IPR050855">
    <property type="entry name" value="NDM-1-like"/>
</dbReference>
<dbReference type="SUPFAM" id="SSF56281">
    <property type="entry name" value="Metallo-hydrolase/oxidoreductase"/>
    <property type="match status" value="1"/>
</dbReference>
<keyword evidence="2" id="KW-0732">Signal</keyword>
<dbReference type="InterPro" id="IPR036866">
    <property type="entry name" value="RibonucZ/Hydroxyglut_hydro"/>
</dbReference>